<name>A0A5M9KSW9_9PLEO</name>
<protein>
    <submittedName>
        <fullName evidence="1">Uncharacterized protein</fullName>
    </submittedName>
</protein>
<dbReference type="AlphaFoldDB" id="A0A5M9KSW9"/>
<dbReference type="KEGG" id="ptrr:90954703"/>
<evidence type="ECO:0000313" key="1">
    <source>
        <dbReference type="EMBL" id="KAF7564648.1"/>
    </source>
</evidence>
<accession>A0A5M9KSW9</accession>
<proteinExistence type="predicted"/>
<reference evidence="1" key="1">
    <citation type="journal article" date="2018" name="BMC Genomics">
        <title>Comparative genomics of the wheat fungal pathogen Pyrenophora tritici-repentis reveals chromosomal variations and genome plasticity.</title>
        <authorList>
            <person name="Moolhuijzen P."/>
            <person name="See P.T."/>
            <person name="Hane J.K."/>
            <person name="Shi G."/>
            <person name="Liu Z."/>
            <person name="Oliver R.P."/>
            <person name="Moffat C.S."/>
        </authorList>
    </citation>
    <scope>NUCLEOTIDE SEQUENCE [LARGE SCALE GENOMIC DNA]</scope>
    <source>
        <strain evidence="1">M4</strain>
    </source>
</reference>
<sequence length="78" mass="7919">MLFKTSLFSLLSVAAATMDVSCSPQIPPASCSASATDGLLSPRGDVKVDCDVVKGALGLLKGLGAPASSFCKSYLRVP</sequence>
<dbReference type="GeneID" id="90954703"/>
<dbReference type="EMBL" id="NQIK02000010">
    <property type="protein sequence ID" value="KAF7564648.1"/>
    <property type="molecule type" value="Genomic_DNA"/>
</dbReference>
<dbReference type="Proteomes" id="UP000245464">
    <property type="component" value="Chromosome 10"/>
</dbReference>
<organism evidence="1 2">
    <name type="scientific">Pyrenophora tritici-repentis</name>
    <dbReference type="NCBI Taxonomy" id="45151"/>
    <lineage>
        <taxon>Eukaryota</taxon>
        <taxon>Fungi</taxon>
        <taxon>Dikarya</taxon>
        <taxon>Ascomycota</taxon>
        <taxon>Pezizomycotina</taxon>
        <taxon>Dothideomycetes</taxon>
        <taxon>Pleosporomycetidae</taxon>
        <taxon>Pleosporales</taxon>
        <taxon>Pleosporineae</taxon>
        <taxon>Pleosporaceae</taxon>
        <taxon>Pyrenophora</taxon>
    </lineage>
</organism>
<gene>
    <name evidence="1" type="ORF">PtrM4_040820</name>
</gene>
<dbReference type="RefSeq" id="XP_065958952.1">
    <property type="nucleotide sequence ID" value="XM_066104388.1"/>
</dbReference>
<evidence type="ECO:0000313" key="2">
    <source>
        <dbReference type="Proteomes" id="UP000245464"/>
    </source>
</evidence>
<comment type="caution">
    <text evidence="1">The sequence shown here is derived from an EMBL/GenBank/DDBJ whole genome shotgun (WGS) entry which is preliminary data.</text>
</comment>